<reference evidence="2" key="1">
    <citation type="submission" date="2021-01" db="EMBL/GenBank/DDBJ databases">
        <authorList>
            <person name="Corre E."/>
            <person name="Pelletier E."/>
            <person name="Niang G."/>
            <person name="Scheremetjew M."/>
            <person name="Finn R."/>
            <person name="Kale V."/>
            <person name="Holt S."/>
            <person name="Cochrane G."/>
            <person name="Meng A."/>
            <person name="Brown T."/>
            <person name="Cohen L."/>
        </authorList>
    </citation>
    <scope>NUCLEOTIDE SEQUENCE</scope>
    <source>
        <strain evidence="2">CCMP3105</strain>
    </source>
</reference>
<sequence length="258" mass="27713">MLSPCPWTTLGLSALATPTRTALKEAWICRSCCSGATRQARRRALRGPSPRAPRCSGASPRLQLCQPRTAPAARGREALPSGRRSRPLWRGSRSLPRAQNLRGGTTCWSCWWAWQRSRRPLRSLGSRRPSSSPTSWRPATVVDGTDALAAAPSVARLVALAQPPVGPFVREALRKGGPGVDLDGMLAGVSKQIDFELGMLDKAPGKDGSLSGELEQAMEQALGRPEGGVNLQEMKRDRITMVAHLVARVRELLAGAAA</sequence>
<dbReference type="EMBL" id="HBNR01059076">
    <property type="protein sequence ID" value="CAE4627291.1"/>
    <property type="molecule type" value="Transcribed_RNA"/>
</dbReference>
<evidence type="ECO:0000313" key="2">
    <source>
        <dbReference type="EMBL" id="CAE4627291.1"/>
    </source>
</evidence>
<protein>
    <submittedName>
        <fullName evidence="2">Uncharacterized protein</fullName>
    </submittedName>
</protein>
<evidence type="ECO:0000256" key="1">
    <source>
        <dbReference type="SAM" id="MobiDB-lite"/>
    </source>
</evidence>
<feature type="region of interest" description="Disordered" evidence="1">
    <location>
        <begin position="68"/>
        <end position="92"/>
    </location>
</feature>
<name>A0A7S4VG20_9DINO</name>
<dbReference type="AlphaFoldDB" id="A0A7S4VG20"/>
<accession>A0A7S4VG20</accession>
<organism evidence="2">
    <name type="scientific">Alexandrium monilatum</name>
    <dbReference type="NCBI Taxonomy" id="311494"/>
    <lineage>
        <taxon>Eukaryota</taxon>
        <taxon>Sar</taxon>
        <taxon>Alveolata</taxon>
        <taxon>Dinophyceae</taxon>
        <taxon>Gonyaulacales</taxon>
        <taxon>Pyrocystaceae</taxon>
        <taxon>Alexandrium</taxon>
    </lineage>
</organism>
<proteinExistence type="predicted"/>
<gene>
    <name evidence="2" type="ORF">AMON00008_LOCUS41570</name>
</gene>